<name>A0AAU0BHS4_9XANT</name>
<protein>
    <submittedName>
        <fullName evidence="1">Uncharacterized protein</fullName>
    </submittedName>
</protein>
<dbReference type="RefSeq" id="WP_316697110.1">
    <property type="nucleotide sequence ID" value="NZ_CP103836.1"/>
</dbReference>
<keyword evidence="2" id="KW-1185">Reference proteome</keyword>
<evidence type="ECO:0000313" key="1">
    <source>
        <dbReference type="EMBL" id="WOB50964.1"/>
    </source>
</evidence>
<dbReference type="Proteomes" id="UP001302716">
    <property type="component" value="Chromosome"/>
</dbReference>
<proteinExistence type="predicted"/>
<gene>
    <name evidence="1" type="ORF">NYR97_06160</name>
</gene>
<dbReference type="EMBL" id="CP103836">
    <property type="protein sequence ID" value="WOB50964.1"/>
    <property type="molecule type" value="Genomic_DNA"/>
</dbReference>
<evidence type="ECO:0000313" key="2">
    <source>
        <dbReference type="Proteomes" id="UP001302716"/>
    </source>
</evidence>
<accession>A0AAU0BHS4</accession>
<dbReference type="AlphaFoldDB" id="A0AAU0BHS4"/>
<organism evidence="1 2">
    <name type="scientific">Xanthomonas hydrangeae</name>
    <dbReference type="NCBI Taxonomy" id="2775159"/>
    <lineage>
        <taxon>Bacteria</taxon>
        <taxon>Pseudomonadati</taxon>
        <taxon>Pseudomonadota</taxon>
        <taxon>Gammaproteobacteria</taxon>
        <taxon>Lysobacterales</taxon>
        <taxon>Lysobacteraceae</taxon>
        <taxon>Xanthomonas</taxon>
    </lineage>
</organism>
<sequence>MAEPYKDRIVAYCMDVGVLIPSGFHRHSANRYAVVDLEEIPPKLVAKTWFNREDVAYYLSNFATGRPMRVLDFKDRCELVFNGVRFTAGSDF</sequence>
<reference evidence="1 2" key="1">
    <citation type="submission" date="2022-08" db="EMBL/GenBank/DDBJ databases">
        <title>Whole genome sequencing-based tracing of a 2022 introduction and outbreak of Xanthomonas hortorum pv. pelargonii.</title>
        <authorList>
            <person name="Iruegas-Bocardo F."/>
            <person name="Weisberg A.K."/>
            <person name="Riutta E.R."/>
            <person name="Kilday K."/>
            <person name="Bonkowski J.C."/>
            <person name="Creswell T."/>
            <person name="Daughtrey M.L."/>
            <person name="Rane K."/>
            <person name="Grunwald N.J."/>
            <person name="Chang J.H."/>
            <person name="Putnam M.L."/>
        </authorList>
    </citation>
    <scope>NUCLEOTIDE SEQUENCE [LARGE SCALE GENOMIC DNA]</scope>
    <source>
        <strain evidence="1 2">22-323</strain>
    </source>
</reference>